<feature type="chain" id="PRO_5003474767" description="Leptin receptor gene-related protein" evidence="14">
    <location>
        <begin position="22"/>
        <end position="99"/>
    </location>
</feature>
<feature type="signal peptide" evidence="14">
    <location>
        <begin position="1"/>
        <end position="21"/>
    </location>
</feature>
<feature type="non-terminal residue" evidence="15">
    <location>
        <position position="1"/>
    </location>
</feature>
<evidence type="ECO:0000256" key="4">
    <source>
        <dbReference type="ARBA" id="ARBA00022692"/>
    </source>
</evidence>
<keyword evidence="14" id="KW-0732">Signal</keyword>
<proteinExistence type="inferred from homology"/>
<evidence type="ECO:0000256" key="3">
    <source>
        <dbReference type="ARBA" id="ARBA00005645"/>
    </source>
</evidence>
<organism evidence="15 16">
    <name type="scientific">Heterocephalus glaber</name>
    <name type="common">Naked mole rat</name>
    <dbReference type="NCBI Taxonomy" id="10181"/>
    <lineage>
        <taxon>Eukaryota</taxon>
        <taxon>Metazoa</taxon>
        <taxon>Chordata</taxon>
        <taxon>Craniata</taxon>
        <taxon>Vertebrata</taxon>
        <taxon>Euteleostomi</taxon>
        <taxon>Mammalia</taxon>
        <taxon>Eutheria</taxon>
        <taxon>Euarchontoglires</taxon>
        <taxon>Glires</taxon>
        <taxon>Rodentia</taxon>
        <taxon>Hystricomorpha</taxon>
        <taxon>Bathyergidae</taxon>
        <taxon>Heterocephalus</taxon>
    </lineage>
</organism>
<dbReference type="InParanoid" id="G5BVS3"/>
<dbReference type="Proteomes" id="UP000006813">
    <property type="component" value="Unassembled WGS sequence"/>
</dbReference>
<keyword evidence="4 13" id="KW-0812">Transmembrane</keyword>
<dbReference type="GO" id="GO:0060400">
    <property type="term" value="P:negative regulation of growth hormone receptor signaling pathway"/>
    <property type="evidence" value="ECO:0007669"/>
    <property type="project" value="TreeGrafter"/>
</dbReference>
<dbReference type="GO" id="GO:0000139">
    <property type="term" value="C:Golgi membrane"/>
    <property type="evidence" value="ECO:0007669"/>
    <property type="project" value="UniProtKB-SubCell"/>
</dbReference>
<evidence type="ECO:0000256" key="7">
    <source>
        <dbReference type="ARBA" id="ARBA00023034"/>
    </source>
</evidence>
<keyword evidence="8 13" id="KW-0472">Membrane</keyword>
<comment type="subunit">
    <text evidence="12">Interacts with LEPR. Interacts with RAB13.</text>
</comment>
<keyword evidence="6 13" id="KW-1133">Transmembrane helix</keyword>
<evidence type="ECO:0000256" key="13">
    <source>
        <dbReference type="SAM" id="Phobius"/>
    </source>
</evidence>
<evidence type="ECO:0000256" key="6">
    <source>
        <dbReference type="ARBA" id="ARBA00022989"/>
    </source>
</evidence>
<comment type="similarity">
    <text evidence="3">Belongs to the OB-RGRP/VPS55 family.</text>
</comment>
<evidence type="ECO:0000256" key="12">
    <source>
        <dbReference type="ARBA" id="ARBA00046770"/>
    </source>
</evidence>
<evidence type="ECO:0000256" key="5">
    <source>
        <dbReference type="ARBA" id="ARBA00022753"/>
    </source>
</evidence>
<evidence type="ECO:0000256" key="11">
    <source>
        <dbReference type="ARBA" id="ARBA00042793"/>
    </source>
</evidence>
<keyword evidence="7" id="KW-0333">Golgi apparatus</keyword>
<feature type="transmembrane region" description="Helical" evidence="13">
    <location>
        <begin position="37"/>
        <end position="59"/>
    </location>
</feature>
<dbReference type="GO" id="GO:0010008">
    <property type="term" value="C:endosome membrane"/>
    <property type="evidence" value="ECO:0007669"/>
    <property type="project" value="UniProtKB-SubCell"/>
</dbReference>
<evidence type="ECO:0000256" key="1">
    <source>
        <dbReference type="ARBA" id="ARBA00004608"/>
    </source>
</evidence>
<evidence type="ECO:0000313" key="15">
    <source>
        <dbReference type="EMBL" id="EHB13384.1"/>
    </source>
</evidence>
<name>G5BVS3_HETGA</name>
<dbReference type="EMBL" id="JH172096">
    <property type="protein sequence ID" value="EHB13384.1"/>
    <property type="molecule type" value="Genomic_DNA"/>
</dbReference>
<dbReference type="GO" id="GO:0032511">
    <property type="term" value="P:late endosome to vacuole transport via multivesicular body sorting pathway"/>
    <property type="evidence" value="ECO:0007669"/>
    <property type="project" value="TreeGrafter"/>
</dbReference>
<evidence type="ECO:0000256" key="14">
    <source>
        <dbReference type="SAM" id="SignalP"/>
    </source>
</evidence>
<evidence type="ECO:0000313" key="16">
    <source>
        <dbReference type="Proteomes" id="UP000006813"/>
    </source>
</evidence>
<dbReference type="STRING" id="10181.G5BVS3"/>
<dbReference type="InterPro" id="IPR007262">
    <property type="entry name" value="Vps55/LEPROT"/>
</dbReference>
<accession>G5BVS3</accession>
<keyword evidence="5" id="KW-0967">Endosome</keyword>
<evidence type="ECO:0000256" key="9">
    <source>
        <dbReference type="ARBA" id="ARBA00040088"/>
    </source>
</evidence>
<protein>
    <recommendedName>
        <fullName evidence="9">Leptin receptor gene-related protein</fullName>
    </recommendedName>
    <alternativeName>
        <fullName evidence="10">Endospanin-1</fullName>
    </alternativeName>
    <alternativeName>
        <fullName evidence="11">OB-R gene-related protein</fullName>
    </alternativeName>
</protein>
<evidence type="ECO:0000256" key="10">
    <source>
        <dbReference type="ARBA" id="ARBA00042171"/>
    </source>
</evidence>
<evidence type="ECO:0000256" key="2">
    <source>
        <dbReference type="ARBA" id="ARBA00004653"/>
    </source>
</evidence>
<evidence type="ECO:0000256" key="8">
    <source>
        <dbReference type="ARBA" id="ARBA00023136"/>
    </source>
</evidence>
<comment type="subcellular location">
    <subcellularLocation>
        <location evidence="1">Endosome membrane</location>
    </subcellularLocation>
    <subcellularLocation>
        <location evidence="2">Golgi apparatus membrane</location>
        <topology evidence="2">Multi-pass membrane protein</topology>
    </subcellularLocation>
</comment>
<sequence length="99" mass="10971">IYWPLFMLVFHTISLLPHCIAKKVTYDSDVASSACQELAYFFTIRIVVSAFGFPVILACVADQVGSLQPGAGGNAVIFLTSQGFFLIFGREDDFGWVQW</sequence>
<dbReference type="PANTHER" id="PTHR12050:SF3">
    <property type="entry name" value="LEPTIN RECEPTOR GENE-RELATED PROTEIN"/>
    <property type="match status" value="1"/>
</dbReference>
<gene>
    <name evidence="15" type="ORF">GW7_16254</name>
</gene>
<reference evidence="15 16" key="1">
    <citation type="journal article" date="2011" name="Nature">
        <title>Genome sequencing reveals insights into physiology and longevity of the naked mole rat.</title>
        <authorList>
            <person name="Kim E.B."/>
            <person name="Fang X."/>
            <person name="Fushan A.A."/>
            <person name="Huang Z."/>
            <person name="Lobanov A.V."/>
            <person name="Han L."/>
            <person name="Marino S.M."/>
            <person name="Sun X."/>
            <person name="Turanov A.A."/>
            <person name="Yang P."/>
            <person name="Yim S.H."/>
            <person name="Zhao X."/>
            <person name="Kasaikina M.V."/>
            <person name="Stoletzki N."/>
            <person name="Peng C."/>
            <person name="Polak P."/>
            <person name="Xiong Z."/>
            <person name="Kiezun A."/>
            <person name="Zhu Y."/>
            <person name="Chen Y."/>
            <person name="Kryukov G.V."/>
            <person name="Zhang Q."/>
            <person name="Peshkin L."/>
            <person name="Yang L."/>
            <person name="Bronson R.T."/>
            <person name="Buffenstein R."/>
            <person name="Wang B."/>
            <person name="Han C."/>
            <person name="Li Q."/>
            <person name="Chen L."/>
            <person name="Zhao W."/>
            <person name="Sunyaev S.R."/>
            <person name="Park T.J."/>
            <person name="Zhang G."/>
            <person name="Wang J."/>
            <person name="Gladyshev V.N."/>
        </authorList>
    </citation>
    <scope>NUCLEOTIDE SEQUENCE [LARGE SCALE GENOMIC DNA]</scope>
</reference>
<dbReference type="PANTHER" id="PTHR12050">
    <property type="entry name" value="LEPTIN RECEPTOR-RELATED"/>
    <property type="match status" value="1"/>
</dbReference>
<dbReference type="AlphaFoldDB" id="G5BVS3"/>
<feature type="transmembrane region" description="Helical" evidence="13">
    <location>
        <begin position="71"/>
        <end position="89"/>
    </location>
</feature>
<dbReference type="Pfam" id="PF04133">
    <property type="entry name" value="Vps55"/>
    <property type="match status" value="1"/>
</dbReference>
<keyword evidence="15" id="KW-0675">Receptor</keyword>